<gene>
    <name evidence="2" type="ORF">OOU_Y34scaffold00882g4</name>
</gene>
<dbReference type="EMBL" id="JH793032">
    <property type="protein sequence ID" value="ELQ33784.1"/>
    <property type="molecule type" value="Genomic_DNA"/>
</dbReference>
<evidence type="ECO:0000256" key="1">
    <source>
        <dbReference type="SAM" id="MobiDB-lite"/>
    </source>
</evidence>
<accession>A0AA97PGJ1</accession>
<reference evidence="2" key="1">
    <citation type="journal article" date="2012" name="PLoS Genet.">
        <title>Comparative analysis of the genomes of two field isolates of the rice blast fungus Magnaporthe oryzae.</title>
        <authorList>
            <person name="Xue M."/>
            <person name="Yang J."/>
            <person name="Li Z."/>
            <person name="Hu S."/>
            <person name="Yao N."/>
            <person name="Dean R.A."/>
            <person name="Zhao W."/>
            <person name="Shen M."/>
            <person name="Zhang H."/>
            <person name="Li C."/>
            <person name="Liu L."/>
            <person name="Cao L."/>
            <person name="Xu X."/>
            <person name="Xing Y."/>
            <person name="Hsiang T."/>
            <person name="Zhang Z."/>
            <person name="Xu J.R."/>
            <person name="Peng Y.L."/>
        </authorList>
    </citation>
    <scope>NUCLEOTIDE SEQUENCE</scope>
    <source>
        <strain evidence="2">Y34</strain>
    </source>
</reference>
<proteinExistence type="predicted"/>
<protein>
    <submittedName>
        <fullName evidence="2">Uncharacterized protein</fullName>
    </submittedName>
</protein>
<dbReference type="Proteomes" id="UP000011086">
    <property type="component" value="Unassembled WGS sequence"/>
</dbReference>
<name>A0AA97PGJ1_PYRO3</name>
<feature type="compositionally biased region" description="Low complexity" evidence="1">
    <location>
        <begin position="202"/>
        <end position="212"/>
    </location>
</feature>
<dbReference type="AlphaFoldDB" id="A0AA97PGJ1"/>
<organism evidence="2">
    <name type="scientific">Pyricularia oryzae (strain Y34)</name>
    <name type="common">Rice blast fungus</name>
    <name type="synonym">Magnaporthe oryzae</name>
    <dbReference type="NCBI Taxonomy" id="1143189"/>
    <lineage>
        <taxon>Eukaryota</taxon>
        <taxon>Fungi</taxon>
        <taxon>Dikarya</taxon>
        <taxon>Ascomycota</taxon>
        <taxon>Pezizomycotina</taxon>
        <taxon>Sordariomycetes</taxon>
        <taxon>Sordariomycetidae</taxon>
        <taxon>Magnaporthales</taxon>
        <taxon>Pyriculariaceae</taxon>
        <taxon>Pyricularia</taxon>
    </lineage>
</organism>
<feature type="region of interest" description="Disordered" evidence="1">
    <location>
        <begin position="181"/>
        <end position="212"/>
    </location>
</feature>
<evidence type="ECO:0000313" key="2">
    <source>
        <dbReference type="EMBL" id="ELQ33784.1"/>
    </source>
</evidence>
<sequence length="212" mass="23664">MTSYDPLVMENISSLEAAHASISNYTSFDTLLSDFRDLALRYDQNNIYGLTLVHRHAQVPPGYRLMDFKQTLQPFPLETSANDLHGAPIRPKSLALIAGEWKPYEFELGVYEAPRNDFLAEVQALLQQHQHGQTSLPVGLRRYSPSDPEELEITERQGVSVKIPWDSAADPSQGHKVTFWAYPSEGSGEPRNYRCSCRDTGSSSSSSSSSII</sequence>